<keyword evidence="10" id="KW-1185">Reference proteome</keyword>
<keyword evidence="7 8" id="KW-0472">Membrane</keyword>
<feature type="transmembrane region" description="Helical" evidence="8">
    <location>
        <begin position="185"/>
        <end position="205"/>
    </location>
</feature>
<evidence type="ECO:0000256" key="3">
    <source>
        <dbReference type="ARBA" id="ARBA00022475"/>
    </source>
</evidence>
<protein>
    <recommendedName>
        <fullName evidence="11">Sulphur transport domain-containing protein</fullName>
    </recommendedName>
</protein>
<evidence type="ECO:0000256" key="4">
    <source>
        <dbReference type="ARBA" id="ARBA00022519"/>
    </source>
</evidence>
<evidence type="ECO:0000256" key="8">
    <source>
        <dbReference type="SAM" id="Phobius"/>
    </source>
</evidence>
<feature type="transmembrane region" description="Helical" evidence="8">
    <location>
        <begin position="161"/>
        <end position="179"/>
    </location>
</feature>
<evidence type="ECO:0000256" key="6">
    <source>
        <dbReference type="ARBA" id="ARBA00022989"/>
    </source>
</evidence>
<comment type="subcellular location">
    <subcellularLocation>
        <location evidence="1">Cell inner membrane</location>
        <topology evidence="1">Multi-pass membrane protein</topology>
    </subcellularLocation>
</comment>
<dbReference type="Proteomes" id="UP001498476">
    <property type="component" value="Unassembled WGS sequence"/>
</dbReference>
<keyword evidence="5 8" id="KW-0812">Transmembrane</keyword>
<feature type="transmembrane region" description="Helical" evidence="8">
    <location>
        <begin position="299"/>
        <end position="324"/>
    </location>
</feature>
<keyword evidence="6 8" id="KW-1133">Transmembrane helix</keyword>
<accession>A0ABR1GXZ1</accession>
<dbReference type="Pfam" id="PF04143">
    <property type="entry name" value="Sulf_transp"/>
    <property type="match status" value="1"/>
</dbReference>
<evidence type="ECO:0000256" key="7">
    <source>
        <dbReference type="ARBA" id="ARBA00023136"/>
    </source>
</evidence>
<gene>
    <name evidence="9" type="ORF">QQX98_007414</name>
</gene>
<evidence type="ECO:0000256" key="5">
    <source>
        <dbReference type="ARBA" id="ARBA00022692"/>
    </source>
</evidence>
<evidence type="ECO:0000313" key="10">
    <source>
        <dbReference type="Proteomes" id="UP001498476"/>
    </source>
</evidence>
<sequence>MATLLSGAVFGAATVAAGVAYPSVIISQFKFEDWHMLQTFLGATASSAVIYKIAESLGYVSLKPRSSSPIGLFSQYDGNIIGGAVLGAGMAISGSCPGTVFAQTGLGLQSGFYALGGAILGGIVYTGIVLKAVKWQKEKTGVKPQTASLGDQLDLSRTSTLILFEAIALSALSASIVYTKHPSDWTLLSAGSGLFIGFAQFFSLLTRQSMLGVSTSYEEVGNHFWWLVGGASWPSSRQNMLFATGVVAGAWVLAQNAPSLLTTNLLETAPALSVVGGFLMVVGSRIAGGCTSGHGISGLSLLSTSSLVTIGSMFAAGGLLAPLVHQ</sequence>
<comment type="caution">
    <text evidence="9">The sequence shown here is derived from an EMBL/GenBank/DDBJ whole genome shotgun (WGS) entry which is preliminary data.</text>
</comment>
<keyword evidence="4" id="KW-0997">Cell inner membrane</keyword>
<keyword evidence="2" id="KW-0813">Transport</keyword>
<dbReference type="InterPro" id="IPR007272">
    <property type="entry name" value="Sulf_transp_TsuA/YedE"/>
</dbReference>
<feature type="transmembrane region" description="Helical" evidence="8">
    <location>
        <begin position="112"/>
        <end position="133"/>
    </location>
</feature>
<evidence type="ECO:0000256" key="2">
    <source>
        <dbReference type="ARBA" id="ARBA00022448"/>
    </source>
</evidence>
<organism evidence="9 10">
    <name type="scientific">Neonectria punicea</name>
    <dbReference type="NCBI Taxonomy" id="979145"/>
    <lineage>
        <taxon>Eukaryota</taxon>
        <taxon>Fungi</taxon>
        <taxon>Dikarya</taxon>
        <taxon>Ascomycota</taxon>
        <taxon>Pezizomycotina</taxon>
        <taxon>Sordariomycetes</taxon>
        <taxon>Hypocreomycetidae</taxon>
        <taxon>Hypocreales</taxon>
        <taxon>Nectriaceae</taxon>
        <taxon>Neonectria</taxon>
    </lineage>
</organism>
<reference evidence="9 10" key="1">
    <citation type="journal article" date="2025" name="Microbiol. Resour. Announc.">
        <title>Draft genome sequences for Neonectria magnoliae and Neonectria punicea, canker pathogens of Liriodendron tulipifera and Acer saccharum in West Virginia.</title>
        <authorList>
            <person name="Petronek H.M."/>
            <person name="Kasson M.T."/>
            <person name="Metheny A.M."/>
            <person name="Stauder C.M."/>
            <person name="Lovett B."/>
            <person name="Lynch S.C."/>
            <person name="Garnas J.R."/>
            <person name="Kasson L.R."/>
            <person name="Stajich J.E."/>
        </authorList>
    </citation>
    <scope>NUCLEOTIDE SEQUENCE [LARGE SCALE GENOMIC DNA]</scope>
    <source>
        <strain evidence="9 10">NRRL 64653</strain>
    </source>
</reference>
<keyword evidence="3" id="KW-1003">Cell membrane</keyword>
<evidence type="ECO:0000313" key="9">
    <source>
        <dbReference type="EMBL" id="KAK7413700.1"/>
    </source>
</evidence>
<dbReference type="PANTHER" id="PTHR30574:SF1">
    <property type="entry name" value="SULPHUR TRANSPORT DOMAIN-CONTAINING PROTEIN"/>
    <property type="match status" value="1"/>
</dbReference>
<dbReference type="PANTHER" id="PTHR30574">
    <property type="entry name" value="INNER MEMBRANE PROTEIN YEDE"/>
    <property type="match status" value="1"/>
</dbReference>
<dbReference type="EMBL" id="JAZAVJ010000121">
    <property type="protein sequence ID" value="KAK7413700.1"/>
    <property type="molecule type" value="Genomic_DNA"/>
</dbReference>
<feature type="transmembrane region" description="Helical" evidence="8">
    <location>
        <begin position="269"/>
        <end position="287"/>
    </location>
</feature>
<evidence type="ECO:0008006" key="11">
    <source>
        <dbReference type="Google" id="ProtNLM"/>
    </source>
</evidence>
<feature type="transmembrane region" description="Helical" evidence="8">
    <location>
        <begin position="75"/>
        <end position="92"/>
    </location>
</feature>
<proteinExistence type="predicted"/>
<name>A0ABR1GXZ1_9HYPO</name>
<feature type="transmembrane region" description="Helical" evidence="8">
    <location>
        <begin position="34"/>
        <end position="54"/>
    </location>
</feature>
<evidence type="ECO:0000256" key="1">
    <source>
        <dbReference type="ARBA" id="ARBA00004429"/>
    </source>
</evidence>